<sequence length="171" mass="18325">MTADRVIGGQESQVTVSGCMSNCTTDGKTKGCAGEKNCLLTCCSYDNCNDANVKDNFPKCYFCSSNVSMDDCKTKSSLKTCKQEEGAQSYCYTSFNTITNPVTNVTSLEYKKDCSSSSLGCLVQGGSFCKGKSADECSYYKCCTGRGCNHSSKTHVSGILILACAIFMLLL</sequence>
<protein>
    <submittedName>
        <fullName evidence="2">Urokinase plasminogen activator surface receptor-like</fullName>
    </submittedName>
</protein>
<evidence type="ECO:0000313" key="2">
    <source>
        <dbReference type="RefSeq" id="XP_031564811.1"/>
    </source>
</evidence>
<dbReference type="GeneID" id="116300159"/>
<dbReference type="InParanoid" id="A0A6P8IBR9"/>
<accession>A0A6P8IBR9</accession>
<proteinExistence type="predicted"/>
<reference evidence="2" key="1">
    <citation type="submission" date="2025-08" db="UniProtKB">
        <authorList>
            <consortium name="RefSeq"/>
        </authorList>
    </citation>
    <scope>IDENTIFICATION</scope>
    <source>
        <tissue evidence="2">Tentacle</tissue>
    </source>
</reference>
<dbReference type="Proteomes" id="UP000515163">
    <property type="component" value="Unplaced"/>
</dbReference>
<dbReference type="SUPFAM" id="SSF57302">
    <property type="entry name" value="Snake toxin-like"/>
    <property type="match status" value="1"/>
</dbReference>
<dbReference type="OrthoDB" id="5987102at2759"/>
<dbReference type="InterPro" id="IPR045860">
    <property type="entry name" value="Snake_toxin-like_sf"/>
</dbReference>
<dbReference type="KEGG" id="aten:116300159"/>
<dbReference type="RefSeq" id="XP_031564811.1">
    <property type="nucleotide sequence ID" value="XM_031708951.1"/>
</dbReference>
<gene>
    <name evidence="2" type="primary">LOC116300159</name>
</gene>
<evidence type="ECO:0000313" key="1">
    <source>
        <dbReference type="Proteomes" id="UP000515163"/>
    </source>
</evidence>
<dbReference type="AlphaFoldDB" id="A0A6P8IBR9"/>
<name>A0A6P8IBR9_ACTTE</name>
<organism evidence="1 2">
    <name type="scientific">Actinia tenebrosa</name>
    <name type="common">Australian red waratah sea anemone</name>
    <dbReference type="NCBI Taxonomy" id="6105"/>
    <lineage>
        <taxon>Eukaryota</taxon>
        <taxon>Metazoa</taxon>
        <taxon>Cnidaria</taxon>
        <taxon>Anthozoa</taxon>
        <taxon>Hexacorallia</taxon>
        <taxon>Actiniaria</taxon>
        <taxon>Actiniidae</taxon>
        <taxon>Actinia</taxon>
    </lineage>
</organism>
<keyword evidence="1" id="KW-1185">Reference proteome</keyword>